<evidence type="ECO:0000256" key="7">
    <source>
        <dbReference type="SAM" id="Phobius"/>
    </source>
</evidence>
<dbReference type="KEGG" id="ard:AXF14_06105"/>
<proteinExistence type="predicted"/>
<feature type="compositionally biased region" description="Low complexity" evidence="6">
    <location>
        <begin position="10"/>
        <end position="22"/>
    </location>
</feature>
<dbReference type="EMBL" id="CP014228">
    <property type="protein sequence ID" value="AMD87236.1"/>
    <property type="molecule type" value="Genomic_DNA"/>
</dbReference>
<dbReference type="GO" id="GO:0017004">
    <property type="term" value="P:cytochrome complex assembly"/>
    <property type="evidence" value="ECO:0007669"/>
    <property type="project" value="UniProtKB-KW"/>
</dbReference>
<accession>A0A0X8JEN5</accession>
<feature type="region of interest" description="Disordered" evidence="6">
    <location>
        <begin position="1"/>
        <end position="37"/>
    </location>
</feature>
<dbReference type="PANTHER" id="PTHR31566:SF0">
    <property type="entry name" value="CYTOCHROME C BIOGENESIS PROTEIN CCS1, CHLOROPLASTIC"/>
    <property type="match status" value="1"/>
</dbReference>
<keyword evidence="2 7" id="KW-0812">Transmembrane</keyword>
<dbReference type="RefSeq" id="WP_067941696.1">
    <property type="nucleotide sequence ID" value="NZ_CAUSVG010000009.1"/>
</dbReference>
<feature type="domain" description="ResB-like" evidence="8">
    <location>
        <begin position="60"/>
        <end position="487"/>
    </location>
</feature>
<dbReference type="InterPro" id="IPR023494">
    <property type="entry name" value="Cyt_c_bgen_Ccs1/CcsB/ResB"/>
</dbReference>
<gene>
    <name evidence="9" type="ORF">AXF14_06105</name>
</gene>
<evidence type="ECO:0000256" key="2">
    <source>
        <dbReference type="ARBA" id="ARBA00022692"/>
    </source>
</evidence>
<evidence type="ECO:0000256" key="5">
    <source>
        <dbReference type="ARBA" id="ARBA00023136"/>
    </source>
</evidence>
<evidence type="ECO:0000313" key="10">
    <source>
        <dbReference type="Proteomes" id="UP000065220"/>
    </source>
</evidence>
<keyword evidence="10" id="KW-1185">Reference proteome</keyword>
<evidence type="ECO:0000256" key="4">
    <source>
        <dbReference type="ARBA" id="ARBA00022989"/>
    </source>
</evidence>
<dbReference type="PANTHER" id="PTHR31566">
    <property type="entry name" value="CYTOCHROME C BIOGENESIS PROTEIN CCS1, CHLOROPLASTIC"/>
    <property type="match status" value="1"/>
</dbReference>
<feature type="transmembrane region" description="Helical" evidence="7">
    <location>
        <begin position="435"/>
        <end position="453"/>
    </location>
</feature>
<name>A0A0X8JEN5_ACTRD</name>
<dbReference type="InterPro" id="IPR007816">
    <property type="entry name" value="ResB-like_domain"/>
</dbReference>
<evidence type="ECO:0000259" key="8">
    <source>
        <dbReference type="Pfam" id="PF05140"/>
    </source>
</evidence>
<evidence type="ECO:0000313" key="9">
    <source>
        <dbReference type="EMBL" id="AMD87236.1"/>
    </source>
</evidence>
<organism evidence="9 10">
    <name type="scientific">Actinomyces radicidentis</name>
    <dbReference type="NCBI Taxonomy" id="111015"/>
    <lineage>
        <taxon>Bacteria</taxon>
        <taxon>Bacillati</taxon>
        <taxon>Actinomycetota</taxon>
        <taxon>Actinomycetes</taxon>
        <taxon>Actinomycetales</taxon>
        <taxon>Actinomycetaceae</taxon>
        <taxon>Actinomyces</taxon>
    </lineage>
</organism>
<dbReference type="OrthoDB" id="9770923at2"/>
<dbReference type="AlphaFoldDB" id="A0A0X8JEN5"/>
<evidence type="ECO:0000256" key="6">
    <source>
        <dbReference type="SAM" id="MobiDB-lite"/>
    </source>
</evidence>
<keyword evidence="5 7" id="KW-0472">Membrane</keyword>
<protein>
    <submittedName>
        <fullName evidence="9">Signal transduction protein</fullName>
    </submittedName>
</protein>
<evidence type="ECO:0000256" key="1">
    <source>
        <dbReference type="ARBA" id="ARBA00004141"/>
    </source>
</evidence>
<evidence type="ECO:0000256" key="3">
    <source>
        <dbReference type="ARBA" id="ARBA00022748"/>
    </source>
</evidence>
<reference evidence="10" key="1">
    <citation type="submission" date="2016-02" db="EMBL/GenBank/DDBJ databases">
        <authorList>
            <person name="Holder M.E."/>
            <person name="Ajami N.J."/>
            <person name="Petrosino J.F."/>
        </authorList>
    </citation>
    <scope>NUCLEOTIDE SEQUENCE [LARGE SCALE GENOMIC DNA]</scope>
    <source>
        <strain evidence="10">CCUG 36733</strain>
    </source>
</reference>
<dbReference type="GO" id="GO:0016020">
    <property type="term" value="C:membrane"/>
    <property type="evidence" value="ECO:0007669"/>
    <property type="project" value="UniProtKB-SubCell"/>
</dbReference>
<dbReference type="STRING" id="111015.AXF14_06105"/>
<comment type="subcellular location">
    <subcellularLocation>
        <location evidence="1">Membrane</location>
        <topology evidence="1">Multi-pass membrane protein</topology>
    </subcellularLocation>
</comment>
<keyword evidence="3" id="KW-0201">Cytochrome c-type biogenesis</keyword>
<feature type="transmembrane region" description="Helical" evidence="7">
    <location>
        <begin position="55"/>
        <end position="78"/>
    </location>
</feature>
<keyword evidence="4 7" id="KW-1133">Transmembrane helix</keyword>
<feature type="transmembrane region" description="Helical" evidence="7">
    <location>
        <begin position="213"/>
        <end position="237"/>
    </location>
</feature>
<feature type="transmembrane region" description="Helical" evidence="7">
    <location>
        <begin position="124"/>
        <end position="147"/>
    </location>
</feature>
<dbReference type="Proteomes" id="UP000065220">
    <property type="component" value="Chromosome"/>
</dbReference>
<sequence length="509" mass="55463">MTTSTPPPLDTDAAPDADPAPRATEKRAQTTAADGLDSEVGLSPRQFLRQVYALFYNKTVGLVLILLAGLLSFLGAIFRQVPLSMRGDEDAIARWIESVRPVYGGWTDVLNAIGVFTMFTSVPFLVVMALLALSIIACTVHRIPLLLRNARHPRTRVTAAFFERARLRATYTVPVAPEEAFDAVVADARRHRMRVIREDRGPGLNAYMDRNAWAPFGTVLAHTAFIVIMVGFLVSAFTGFRDEEFSVTVGQSRDVGHGTGLTVVADDFNDAYYEDGQPSDYVAELTLLKDGEEVAHRDDVRVNTPLTYDGVMLHQAYFGFSAMVTITDGSGKEVFAGGVPLEWTTQDKSLTYGRLPLPDGGVAYVIGAASGATGTGIAPGQIKVETYDSPTATEAQASTTIDAGVPTKVGTYTYTFEREQKFTGLIVRRDPGTGIVWAGFGLLAAGTFLTMFLRHHRVWLRVTEEADGARVRMASPDRQDSGFARSFTDMAVRTSEQILSTQGRTHDDD</sequence>
<dbReference type="Pfam" id="PF05140">
    <property type="entry name" value="ResB"/>
    <property type="match status" value="1"/>
</dbReference>